<reference evidence="2 3" key="1">
    <citation type="submission" date="2016-12" db="EMBL/GenBank/DDBJ databases">
        <authorList>
            <person name="Song W.-J."/>
            <person name="Kurnit D.M."/>
        </authorList>
    </citation>
    <scope>NUCLEOTIDE SEQUENCE [LARGE SCALE GENOMIC DNA]</scope>
    <source>
        <strain evidence="2 3">IMCC3135</strain>
    </source>
</reference>
<accession>A0A2Z2P0P8</accession>
<gene>
    <name evidence="2" type="ORF">IMCC3135_29255</name>
</gene>
<dbReference type="OrthoDB" id="9797358at2"/>
<evidence type="ECO:0008006" key="4">
    <source>
        <dbReference type="Google" id="ProtNLM"/>
    </source>
</evidence>
<dbReference type="InterPro" id="IPR036760">
    <property type="entry name" value="SspB-like_sf"/>
</dbReference>
<dbReference type="KEGG" id="gai:IMCC3135_29255"/>
<dbReference type="GO" id="GO:0005829">
    <property type="term" value="C:cytosol"/>
    <property type="evidence" value="ECO:0007669"/>
    <property type="project" value="TreeGrafter"/>
</dbReference>
<dbReference type="GO" id="GO:0005840">
    <property type="term" value="C:ribosome"/>
    <property type="evidence" value="ECO:0007669"/>
    <property type="project" value="TreeGrafter"/>
</dbReference>
<dbReference type="PIRSF" id="PIRSF005276">
    <property type="entry name" value="SspB"/>
    <property type="match status" value="1"/>
</dbReference>
<organism evidence="2 3">
    <name type="scientific">Granulosicoccus antarcticus IMCC3135</name>
    <dbReference type="NCBI Taxonomy" id="1192854"/>
    <lineage>
        <taxon>Bacteria</taxon>
        <taxon>Pseudomonadati</taxon>
        <taxon>Pseudomonadota</taxon>
        <taxon>Gammaproteobacteria</taxon>
        <taxon>Chromatiales</taxon>
        <taxon>Granulosicoccaceae</taxon>
        <taxon>Granulosicoccus</taxon>
    </lineage>
</organism>
<evidence type="ECO:0000313" key="2">
    <source>
        <dbReference type="EMBL" id="ASJ75901.1"/>
    </source>
</evidence>
<sequence>MTSSRPYLIRALYEWIVDNGFTPYMLVDTSLDMVEVPRAFVENGRIILNISPEATHSLVLGNEAVTFNARFSGTAMDVYVPVVSVLAIYARENGQGMMFGDQDDTTPPDPGSGGPGGPGKMDIQKAPKAPPEVKRPSLKIVK</sequence>
<dbReference type="PANTHER" id="PTHR37486:SF1">
    <property type="entry name" value="STRINGENT STARVATION PROTEIN B"/>
    <property type="match status" value="1"/>
</dbReference>
<keyword evidence="3" id="KW-1185">Reference proteome</keyword>
<dbReference type="PANTHER" id="PTHR37486">
    <property type="entry name" value="STRINGENT STARVATION PROTEIN B"/>
    <property type="match status" value="1"/>
</dbReference>
<dbReference type="EMBL" id="CP018632">
    <property type="protein sequence ID" value="ASJ75901.1"/>
    <property type="molecule type" value="Genomic_DNA"/>
</dbReference>
<proteinExistence type="predicted"/>
<dbReference type="SUPFAM" id="SSF101738">
    <property type="entry name" value="SspB-like"/>
    <property type="match status" value="1"/>
</dbReference>
<dbReference type="NCBIfam" id="NF008769">
    <property type="entry name" value="PRK11798.2-5"/>
    <property type="match status" value="1"/>
</dbReference>
<dbReference type="AlphaFoldDB" id="A0A2Z2P0P8"/>
<protein>
    <recommendedName>
        <fullName evidence="4">Stringent starvation protein B</fullName>
    </recommendedName>
</protein>
<evidence type="ECO:0000256" key="1">
    <source>
        <dbReference type="SAM" id="MobiDB-lite"/>
    </source>
</evidence>
<dbReference type="RefSeq" id="WP_088920743.1">
    <property type="nucleotide sequence ID" value="NZ_CP018632.1"/>
</dbReference>
<dbReference type="InterPro" id="IPR007481">
    <property type="entry name" value="SspB"/>
</dbReference>
<dbReference type="Gene3D" id="2.30.30.220">
    <property type="entry name" value="SspB-like"/>
    <property type="match status" value="1"/>
</dbReference>
<dbReference type="Proteomes" id="UP000250079">
    <property type="component" value="Chromosome"/>
</dbReference>
<evidence type="ECO:0000313" key="3">
    <source>
        <dbReference type="Proteomes" id="UP000250079"/>
    </source>
</evidence>
<dbReference type="Pfam" id="PF04386">
    <property type="entry name" value="SspB"/>
    <property type="match status" value="1"/>
</dbReference>
<dbReference type="GO" id="GO:0045732">
    <property type="term" value="P:positive regulation of protein catabolic process"/>
    <property type="evidence" value="ECO:0007669"/>
    <property type="project" value="TreeGrafter"/>
</dbReference>
<name>A0A2Z2P0P8_9GAMM</name>
<feature type="region of interest" description="Disordered" evidence="1">
    <location>
        <begin position="96"/>
        <end position="142"/>
    </location>
</feature>